<sequence>MVARLVAAQNARDPAPLRDQDAVADALSLLREAAPAPGAPVDLGALADVFWTFWFRHQGAEDPDAEQNLTLVFGTFGHLCPRVPDGIRLPEALTEGFDAADPSHEARFAHLMSTAYLNAAAEGPTRARTAALESARAWSDTSFEYVQAEDHVGFVLLAVHAHDVHITRFQTAADPDGLAAAARYGQAVCTRLAAAEPGLFDADGARAVAAATLRTVVDAARLLGTPRLALVERLVAAAPDGAVTPETADGLRFLRMLDAQPVGWPGERDLVVGATIADAGIAEHDAGRIACAVRRLRTALAATPAGHPAHPRATTALGQALAALGAEREDEEAVAEALELLDSVGALSDEQRDMLSAYRELQEAGRSEDPDGLKRVGPLLGRLVERVREDAAQAGGGALDIDLELVGLAAGFEPDDTSDERIDRYRTAVAALPADRPHRHAYVAVLAALTGLRAEALRDTAPARAGLLAAECRELTEEVVAGAPAGSPVSDLLRRGQFAVALPVAIVSAGTGDVLDDDMRGRVEQLTRMSEIRLSGRESLDADIEIIRELMADMGEDGSTVRPYLSAALGAALSSRSATRPDLTELEEVVSLLRDARANAPDLPGEFNRILANALTTVSLGRFDAEGAREAAALLASAQGLPGMPADEGEPRPGDPVLSDTDKELLACRTQLHNALQNYLFGHEPAQLDRARQIARRMRDITRAVPAVPAGDDPPWYDLMGDVYVDLVETVGPGGGPRRDLSDAVVDQCRATFARCAPGHPLRTMTAMTLVRALAQRAIALRATEPGRAQALLTEAEELSHVLTDEMPQGAPVDAGAAMRTVLDVIRRGRLPKATTSTPTSASTSTATGAPRTGTPEDFLSALMKPLQDRLSGVVDPEAWQDTAIPVWMRAHGEIGAAAGALGRDQPRVDLALAHLEAGIEAMAAVTDRGSDQASAEHGLSTFEGDIRSITELVLAHLVGQALVERLPAQVKALEESVRAVKAGRTPHVPAPLERRAEGPDVDRAAELLERGRGLLLARRIEARADTGGLRSAHPELAAEFERLTEQLDARPEPGAAGDAEWARLAGLRASRELDGLVRHIRTQPGFEGFLRPLAAEELRALAADGPVVLLNHARRYCHALVVTPGSITALHLEAEADEITAAARTLRDAVDAINAQGTSRPSPLQLVAAGDAVRETLAWTWHTIVRPVLKLVGSAAPVPDHADWPRIWWVPTGPFSALPLHAAQCTAPDCEREGCGAALDAVVSSYVPGLQTLAYARARARQRGTADHGSALLVAAPEDDLPGVAAATAHAAELLGSNPPLTGPAATREAVLAALHDASWAHFGCHAATDPTEPSGALLHLPSGEPVSVLDICRARPRAAQLAFLAACGTARTAERLTDEAIHITSSFLLAGFPAAVGTLWKIDSTHADRMTRDFYRRTTAPDTPGPARALHDTVRHLRHRIPDRPHIWAAYVHAGT</sequence>
<evidence type="ECO:0000313" key="3">
    <source>
        <dbReference type="EMBL" id="OIK07704.1"/>
    </source>
</evidence>
<dbReference type="InterPro" id="IPR024983">
    <property type="entry name" value="CHAT_dom"/>
</dbReference>
<dbReference type="EMBL" id="MLYO01000009">
    <property type="protein sequence ID" value="OIK07704.1"/>
    <property type="molecule type" value="Genomic_DNA"/>
</dbReference>
<feature type="domain" description="CHAT" evidence="2">
    <location>
        <begin position="1176"/>
        <end position="1457"/>
    </location>
</feature>
<name>A0A1S2QNM7_9ACTN</name>
<dbReference type="Proteomes" id="UP000179642">
    <property type="component" value="Unassembled WGS sequence"/>
</dbReference>
<reference evidence="3 4" key="1">
    <citation type="submission" date="2016-10" db="EMBL/GenBank/DDBJ databases">
        <title>Genome sequence of Streptomyces sp. MUSC 1.</title>
        <authorList>
            <person name="Lee L.-H."/>
            <person name="Ser H.-L."/>
            <person name="Law J.W.-F."/>
        </authorList>
    </citation>
    <scope>NUCLEOTIDE SEQUENCE [LARGE SCALE GENOMIC DNA]</scope>
    <source>
        <strain evidence="3 4">MUSC 1</strain>
    </source>
</reference>
<dbReference type="Pfam" id="PF12770">
    <property type="entry name" value="CHAT"/>
    <property type="match status" value="1"/>
</dbReference>
<comment type="caution">
    <text evidence="3">The sequence shown here is derived from an EMBL/GenBank/DDBJ whole genome shotgun (WGS) entry which is preliminary data.</text>
</comment>
<keyword evidence="4" id="KW-1185">Reference proteome</keyword>
<feature type="compositionally biased region" description="Low complexity" evidence="1">
    <location>
        <begin position="832"/>
        <end position="856"/>
    </location>
</feature>
<evidence type="ECO:0000256" key="1">
    <source>
        <dbReference type="SAM" id="MobiDB-lite"/>
    </source>
</evidence>
<feature type="region of interest" description="Disordered" evidence="1">
    <location>
        <begin position="829"/>
        <end position="858"/>
    </location>
</feature>
<evidence type="ECO:0000313" key="4">
    <source>
        <dbReference type="Proteomes" id="UP000179642"/>
    </source>
</evidence>
<protein>
    <recommendedName>
        <fullName evidence="2">CHAT domain-containing protein</fullName>
    </recommendedName>
</protein>
<proteinExistence type="predicted"/>
<evidence type="ECO:0000259" key="2">
    <source>
        <dbReference type="Pfam" id="PF12770"/>
    </source>
</evidence>
<gene>
    <name evidence="3" type="ORF">BIV23_01600</name>
</gene>
<organism evidence="3 4">
    <name type="scientific">Streptomyces monashensis</name>
    <dbReference type="NCBI Taxonomy" id="1678012"/>
    <lineage>
        <taxon>Bacteria</taxon>
        <taxon>Bacillati</taxon>
        <taxon>Actinomycetota</taxon>
        <taxon>Actinomycetes</taxon>
        <taxon>Kitasatosporales</taxon>
        <taxon>Streptomycetaceae</taxon>
        <taxon>Streptomyces</taxon>
    </lineage>
</organism>
<accession>A0A1S2QNM7</accession>